<keyword evidence="4" id="KW-1185">Reference proteome</keyword>
<evidence type="ECO:0000256" key="1">
    <source>
        <dbReference type="SAM" id="SignalP"/>
    </source>
</evidence>
<dbReference type="OrthoDB" id="9815245at2"/>
<evidence type="ECO:0000313" key="3">
    <source>
        <dbReference type="EMBL" id="PWR24083.1"/>
    </source>
</evidence>
<comment type="caution">
    <text evidence="3">The sequence shown here is derived from an EMBL/GenBank/DDBJ whole genome shotgun (WGS) entry which is preliminary data.</text>
</comment>
<dbReference type="SUPFAM" id="SSF51261">
    <property type="entry name" value="Duplicated hybrid motif"/>
    <property type="match status" value="1"/>
</dbReference>
<dbReference type="GO" id="GO:0004222">
    <property type="term" value="F:metalloendopeptidase activity"/>
    <property type="evidence" value="ECO:0007669"/>
    <property type="project" value="TreeGrafter"/>
</dbReference>
<dbReference type="InterPro" id="IPR050570">
    <property type="entry name" value="Cell_wall_metabolism_enzyme"/>
</dbReference>
<dbReference type="AlphaFoldDB" id="A0A317EFB6"/>
<evidence type="ECO:0000259" key="2">
    <source>
        <dbReference type="Pfam" id="PF01551"/>
    </source>
</evidence>
<dbReference type="Proteomes" id="UP000246077">
    <property type="component" value="Unassembled WGS sequence"/>
</dbReference>
<dbReference type="CDD" id="cd12797">
    <property type="entry name" value="M23_peptidase"/>
    <property type="match status" value="1"/>
</dbReference>
<feature type="chain" id="PRO_5016421745" description="M23ase beta-sheet core domain-containing protein" evidence="1">
    <location>
        <begin position="20"/>
        <end position="267"/>
    </location>
</feature>
<accession>A0A317EFB6</accession>
<keyword evidence="1" id="KW-0732">Signal</keyword>
<reference evidence="4" key="1">
    <citation type="submission" date="2018-05" db="EMBL/GenBank/DDBJ databases">
        <title>Zavarzinia sp. HR-AS.</title>
        <authorList>
            <person name="Lee Y."/>
            <person name="Jeon C.O."/>
        </authorList>
    </citation>
    <scope>NUCLEOTIDE SEQUENCE [LARGE SCALE GENOMIC DNA]</scope>
    <source>
        <strain evidence="4">DSM 1231</strain>
    </source>
</reference>
<name>A0A317EFB6_9PROT</name>
<feature type="signal peptide" evidence="1">
    <location>
        <begin position="1"/>
        <end position="19"/>
    </location>
</feature>
<gene>
    <name evidence="3" type="ORF">DKG75_02945</name>
</gene>
<protein>
    <recommendedName>
        <fullName evidence="2">M23ase beta-sheet core domain-containing protein</fullName>
    </recommendedName>
</protein>
<organism evidence="3 4">
    <name type="scientific">Zavarzinia compransoris</name>
    <dbReference type="NCBI Taxonomy" id="1264899"/>
    <lineage>
        <taxon>Bacteria</taxon>
        <taxon>Pseudomonadati</taxon>
        <taxon>Pseudomonadota</taxon>
        <taxon>Alphaproteobacteria</taxon>
        <taxon>Rhodospirillales</taxon>
        <taxon>Zavarziniaceae</taxon>
        <taxon>Zavarzinia</taxon>
    </lineage>
</organism>
<proteinExistence type="predicted"/>
<dbReference type="Pfam" id="PF01551">
    <property type="entry name" value="Peptidase_M23"/>
    <property type="match status" value="1"/>
</dbReference>
<evidence type="ECO:0000313" key="4">
    <source>
        <dbReference type="Proteomes" id="UP000246077"/>
    </source>
</evidence>
<dbReference type="InterPro" id="IPR011055">
    <property type="entry name" value="Dup_hybrid_motif"/>
</dbReference>
<dbReference type="PANTHER" id="PTHR21666">
    <property type="entry name" value="PEPTIDASE-RELATED"/>
    <property type="match status" value="1"/>
</dbReference>
<dbReference type="Gene3D" id="2.70.70.10">
    <property type="entry name" value="Glucose Permease (Domain IIA)"/>
    <property type="match status" value="1"/>
</dbReference>
<dbReference type="PANTHER" id="PTHR21666:SF285">
    <property type="entry name" value="M23 FAMILY METALLOPEPTIDASE"/>
    <property type="match status" value="1"/>
</dbReference>
<dbReference type="FunFam" id="2.70.70.10:FF:000019">
    <property type="entry name" value="M23 family peptidase"/>
    <property type="match status" value="1"/>
</dbReference>
<dbReference type="EMBL" id="QGLF01000001">
    <property type="protein sequence ID" value="PWR24083.1"/>
    <property type="molecule type" value="Genomic_DNA"/>
</dbReference>
<feature type="domain" description="M23ase beta-sheet core" evidence="2">
    <location>
        <begin position="164"/>
        <end position="259"/>
    </location>
</feature>
<dbReference type="InterPro" id="IPR016047">
    <property type="entry name" value="M23ase_b-sheet_dom"/>
</dbReference>
<sequence>MVIRLLAALALVAAGGARAATIDGEVRQGRLVFGHAERWEEIRYDGRVLHVAPDGGFVLGIGRDAAGELAIEVRDDKDKVTTLRRPILTQDWDIQRIDGLPDKKVNPDPETQERIKWERSRIQAARQADRAAFDWQAGFRWPATGRISGIYGSQRILNGQPRQPHLGLDVAVPTGTPIKAAAAGRVTLAAGDLYFTGGTVIIDHGAGVQTLYAHLSRVDVSEGQAVTAGQTIALSGATGRVTGPHLHFGLAWYGLQLDPAPYLPKAD</sequence>